<feature type="domain" description="Glycosyl transferase family 1" evidence="4">
    <location>
        <begin position="172"/>
        <end position="347"/>
    </location>
</feature>
<name>A0A5C1NP42_9GAMM</name>
<dbReference type="GO" id="GO:1901135">
    <property type="term" value="P:carbohydrate derivative metabolic process"/>
    <property type="evidence" value="ECO:0007669"/>
    <property type="project" value="UniProtKB-ARBA"/>
</dbReference>
<organism evidence="6 7">
    <name type="scientific">Halomonas binhaiensis</name>
    <dbReference type="NCBI Taxonomy" id="2562282"/>
    <lineage>
        <taxon>Bacteria</taxon>
        <taxon>Pseudomonadati</taxon>
        <taxon>Pseudomonadota</taxon>
        <taxon>Gammaproteobacteria</taxon>
        <taxon>Oceanospirillales</taxon>
        <taxon>Halomonadaceae</taxon>
        <taxon>Halomonas</taxon>
    </lineage>
</organism>
<dbReference type="EMBL" id="CP038437">
    <property type="protein sequence ID" value="QEM84227.1"/>
    <property type="molecule type" value="Genomic_DNA"/>
</dbReference>
<dbReference type="GO" id="GO:0016757">
    <property type="term" value="F:glycosyltransferase activity"/>
    <property type="evidence" value="ECO:0007669"/>
    <property type="project" value="UniProtKB-KW"/>
</dbReference>
<dbReference type="AlphaFoldDB" id="A0A5C1NP42"/>
<evidence type="ECO:0000259" key="4">
    <source>
        <dbReference type="Pfam" id="PF00534"/>
    </source>
</evidence>
<evidence type="ECO:0000313" key="7">
    <source>
        <dbReference type="Proteomes" id="UP000324285"/>
    </source>
</evidence>
<dbReference type="InterPro" id="IPR001296">
    <property type="entry name" value="Glyco_trans_1"/>
</dbReference>
<protein>
    <submittedName>
        <fullName evidence="6">Glycosyltransferase family 4 protein</fullName>
    </submittedName>
</protein>
<reference evidence="6" key="1">
    <citation type="submission" date="2021-02" db="EMBL/GenBank/DDBJ databases">
        <title>Strain Y2R2, a novel species of the genus Halomonas.</title>
        <authorList>
            <person name="Huang H."/>
        </authorList>
    </citation>
    <scope>NUCLEOTIDE SEQUENCE</scope>
    <source>
        <strain evidence="6">Y2R2</strain>
    </source>
</reference>
<evidence type="ECO:0000256" key="1">
    <source>
        <dbReference type="ARBA" id="ARBA00009481"/>
    </source>
</evidence>
<evidence type="ECO:0000259" key="5">
    <source>
        <dbReference type="Pfam" id="PF13439"/>
    </source>
</evidence>
<evidence type="ECO:0000256" key="2">
    <source>
        <dbReference type="ARBA" id="ARBA00022676"/>
    </source>
</evidence>
<dbReference type="KEGG" id="hbh:E4T21_20305"/>
<feature type="domain" description="Glycosyltransferase subfamily 4-like N-terminal" evidence="5">
    <location>
        <begin position="9"/>
        <end position="161"/>
    </location>
</feature>
<keyword evidence="7" id="KW-1185">Reference proteome</keyword>
<comment type="similarity">
    <text evidence="1">Belongs to the glycosyltransferase group 1 family. Glycosyltransferase 4 subfamily.</text>
</comment>
<dbReference type="CDD" id="cd03801">
    <property type="entry name" value="GT4_PimA-like"/>
    <property type="match status" value="1"/>
</dbReference>
<keyword evidence="3" id="KW-0808">Transferase</keyword>
<dbReference type="Gene3D" id="3.40.50.2000">
    <property type="entry name" value="Glycogen Phosphorylase B"/>
    <property type="match status" value="2"/>
</dbReference>
<gene>
    <name evidence="6" type="ORF">E4T21_20305</name>
</gene>
<sequence length="372" mass="40503">MHICLSDGWGGLEMYPSRIIPELVAQGWGVHGLALEGSKVASCMAEAGVEPLTVRSRGRALTSIRRLLAYLRTHDIRLLHCHKSSDLRLAALAATLRPGIKVVFTDHMGVTRPKKDLYHRWAYGRVSRVLSISEATRKRNIKAFPLPASRIQRLYLGIDPHHFAPHLDAAERRALRTSLGIPSGSVTLGVAGRLTPGKGQKVFVEAMVEVIREHPELHAHGVIIGGLSAEEGSREDYVAELQTLVREQGLAEHITFTGFRRDLARLFEILDVVCVPSRNEAFGLTVIEAMAAGKAVIGSASGAIPELIDAHSGRLADPQSAHHWATGMTELAGSVSLRERLGDEARARVSAHFLLSSHVQGLINVYAEVLAE</sequence>
<dbReference type="PANTHER" id="PTHR12526">
    <property type="entry name" value="GLYCOSYLTRANSFERASE"/>
    <property type="match status" value="1"/>
</dbReference>
<evidence type="ECO:0000313" key="6">
    <source>
        <dbReference type="EMBL" id="QEM84227.1"/>
    </source>
</evidence>
<dbReference type="OrthoDB" id="8523124at2"/>
<proteinExistence type="inferred from homology"/>
<dbReference type="SUPFAM" id="SSF53756">
    <property type="entry name" value="UDP-Glycosyltransferase/glycogen phosphorylase"/>
    <property type="match status" value="1"/>
</dbReference>
<dbReference type="Proteomes" id="UP000324285">
    <property type="component" value="Chromosome"/>
</dbReference>
<dbReference type="Pfam" id="PF00534">
    <property type="entry name" value="Glycos_transf_1"/>
    <property type="match status" value="1"/>
</dbReference>
<keyword evidence="2" id="KW-0328">Glycosyltransferase</keyword>
<evidence type="ECO:0000256" key="3">
    <source>
        <dbReference type="ARBA" id="ARBA00022679"/>
    </source>
</evidence>
<dbReference type="InterPro" id="IPR028098">
    <property type="entry name" value="Glyco_trans_4-like_N"/>
</dbReference>
<dbReference type="Pfam" id="PF13439">
    <property type="entry name" value="Glyco_transf_4"/>
    <property type="match status" value="1"/>
</dbReference>
<dbReference type="PANTHER" id="PTHR12526:SF640">
    <property type="entry name" value="COLANIC ACID BIOSYNTHESIS GLYCOSYLTRANSFERASE WCAL-RELATED"/>
    <property type="match status" value="1"/>
</dbReference>
<accession>A0A5C1NP42</accession>